<dbReference type="InterPro" id="IPR011009">
    <property type="entry name" value="Kinase-like_dom_sf"/>
</dbReference>
<dbReference type="AlphaFoldDB" id="A0A6M4IW03"/>
<keyword evidence="1" id="KW-0808">Transferase</keyword>
<accession>A0A6M4IW03</accession>
<evidence type="ECO:0000256" key="3">
    <source>
        <dbReference type="ARBA" id="ARBA00022777"/>
    </source>
</evidence>
<dbReference type="SUPFAM" id="SSF56112">
    <property type="entry name" value="Protein kinase-like (PK-like)"/>
    <property type="match status" value="1"/>
</dbReference>
<dbReference type="Gene3D" id="1.25.40.10">
    <property type="entry name" value="Tetratricopeptide repeat domain"/>
    <property type="match status" value="1"/>
</dbReference>
<protein>
    <submittedName>
        <fullName evidence="7">Protein kinase</fullName>
    </submittedName>
</protein>
<name>A0A6M4IW03_9BACT</name>
<dbReference type="EMBL" id="CP053085">
    <property type="protein sequence ID" value="QJR37899.1"/>
    <property type="molecule type" value="Genomic_DNA"/>
</dbReference>
<evidence type="ECO:0000256" key="4">
    <source>
        <dbReference type="ARBA" id="ARBA00022840"/>
    </source>
</evidence>
<dbReference type="Gene3D" id="1.10.510.10">
    <property type="entry name" value="Transferase(Phosphotransferase) domain 1"/>
    <property type="match status" value="1"/>
</dbReference>
<dbReference type="PROSITE" id="PS00107">
    <property type="entry name" value="PROTEIN_KINASE_ATP"/>
    <property type="match status" value="1"/>
</dbReference>
<dbReference type="GO" id="GO:0004674">
    <property type="term" value="F:protein serine/threonine kinase activity"/>
    <property type="evidence" value="ECO:0007669"/>
    <property type="project" value="TreeGrafter"/>
</dbReference>
<dbReference type="GO" id="GO:0005524">
    <property type="term" value="F:ATP binding"/>
    <property type="evidence" value="ECO:0007669"/>
    <property type="project" value="UniProtKB-UniRule"/>
</dbReference>
<dbReference type="PANTHER" id="PTHR43289:SF34">
    <property type="entry name" value="SERINE_THREONINE-PROTEIN KINASE YBDM-RELATED"/>
    <property type="match status" value="1"/>
</dbReference>
<dbReference type="InterPro" id="IPR017441">
    <property type="entry name" value="Protein_kinase_ATP_BS"/>
</dbReference>
<evidence type="ECO:0000256" key="2">
    <source>
        <dbReference type="ARBA" id="ARBA00022741"/>
    </source>
</evidence>
<keyword evidence="8" id="KW-1185">Reference proteome</keyword>
<dbReference type="SMART" id="SM00220">
    <property type="entry name" value="S_TKc"/>
    <property type="match status" value="1"/>
</dbReference>
<evidence type="ECO:0000256" key="1">
    <source>
        <dbReference type="ARBA" id="ARBA00022679"/>
    </source>
</evidence>
<dbReference type="Proteomes" id="UP000500938">
    <property type="component" value="Chromosome"/>
</dbReference>
<evidence type="ECO:0000259" key="6">
    <source>
        <dbReference type="PROSITE" id="PS50011"/>
    </source>
</evidence>
<keyword evidence="3 7" id="KW-0418">Kinase</keyword>
<dbReference type="PROSITE" id="PS50011">
    <property type="entry name" value="PROTEIN_KINASE_DOM"/>
    <property type="match status" value="1"/>
</dbReference>
<dbReference type="InterPro" id="IPR000719">
    <property type="entry name" value="Prot_kinase_dom"/>
</dbReference>
<dbReference type="Gene3D" id="3.30.200.20">
    <property type="entry name" value="Phosphorylase Kinase, domain 1"/>
    <property type="match status" value="1"/>
</dbReference>
<dbReference type="PANTHER" id="PTHR43289">
    <property type="entry name" value="MITOGEN-ACTIVATED PROTEIN KINASE KINASE KINASE 20-RELATED"/>
    <property type="match status" value="1"/>
</dbReference>
<evidence type="ECO:0000313" key="7">
    <source>
        <dbReference type="EMBL" id="QJR37899.1"/>
    </source>
</evidence>
<dbReference type="CDD" id="cd14014">
    <property type="entry name" value="STKc_PknB_like"/>
    <property type="match status" value="1"/>
</dbReference>
<dbReference type="SUPFAM" id="SSF48452">
    <property type="entry name" value="TPR-like"/>
    <property type="match status" value="2"/>
</dbReference>
<feature type="domain" description="Protein kinase" evidence="6">
    <location>
        <begin position="132"/>
        <end position="395"/>
    </location>
</feature>
<keyword evidence="2 5" id="KW-0547">Nucleotide-binding</keyword>
<dbReference type="InterPro" id="IPR011990">
    <property type="entry name" value="TPR-like_helical_dom_sf"/>
</dbReference>
<dbReference type="KEGG" id="ggr:HKW67_21400"/>
<evidence type="ECO:0000256" key="5">
    <source>
        <dbReference type="PROSITE-ProRule" id="PRU10141"/>
    </source>
</evidence>
<sequence length="1069" mass="113887">MTDSIVRRTSSELSAEAWERLATAFESTMSLPSASREAFVHATYGDDATFRAELLALIACADTAPDFLRALATDVVHPAFGAATSEADSEVQRIVAERAIHPDTVAEAAAAQSPPAQSSAHASLVGRSVRHFEVRSLLGTGGMGVVYLARDTMLGRDVALKFLAPGQFTDAAARRRLIREAQAASALDDVHVCAVHAIEETDDGGLCLVMNYCRGGTLRDRVRAGPLPVADSIAIARQLASGLASAHRAGIVHRDLKPANVGFADGEVAKILDFGVVVRAGADDATFSAGSAAAAGTLPYMAPEVLRGAVADARADVWALGVILHEMLTGRRPFSGSSEAAVLYSIIDHEPAPIVREDGESIPLPLVNLIIDMLAKSPAERPANGAEVLSRLESLDGPSVQTTPRSNAHVPSIPMVRPSALQRFSRIAFGLAATAFIAFVVWTLGRSRTTSPITAPLEVARIVGPLPSIAVLPFAVRGGNELQYLREGMVDLLTPAFDATALVRGVDPNSSIGASRSIGAAAIDSATARTLAIQLGAQRYVVGSVVRAGEGLTVRATLHHADGRDVARAQVSVARFDRLFAGVESLVRQLLAAELQAPGDTVAGLAATMTASSQALRAYLDGERELRDARPASAVALFSRAIREDSLFALAWYRLARAARWSEVDSLQALAVRRAFDLSASLPLRLQQIVRGYHALRVGSPLEAERQFRQIVSDYPTDVDAWMLLGETLFENNQFLGRATTDATVPFRKVMTLDGRNREVTVYLMELAARAGHRGELDTLFQMYFSPNSAGEQPGIRRTYLALHARRMGLGDRAIDDPVSALIALRRAGSDPSDLRAARRFATVLVSPTNPSAMRVEGLFALATLDWSSGNTEAAGERWREAALIDADATLLHRALMMISPAVSVHPDSLRAVRRLLESTRAPATSMRELSREEHSSLRLYLVGMLGRQLGDTAGLARAQQQLSTLVGAGRLAKPLASALRGHLAMARGEPAQALAAFERSAVAIPSDIRALAPALGQQADRLARSDALRALGQTAAAGQWYASLRDGPGLWNSPYLATVAERLTVSGK</sequence>
<reference evidence="7 8" key="1">
    <citation type="submission" date="2020-05" db="EMBL/GenBank/DDBJ databases">
        <title>Complete genome sequence of Gemmatimonas greenlandica TET16.</title>
        <authorList>
            <person name="Zeng Y."/>
        </authorList>
    </citation>
    <scope>NUCLEOTIDE SEQUENCE [LARGE SCALE GENOMIC DNA]</scope>
    <source>
        <strain evidence="7 8">TET16</strain>
    </source>
</reference>
<feature type="binding site" evidence="5">
    <location>
        <position position="161"/>
    </location>
    <ligand>
        <name>ATP</name>
        <dbReference type="ChEBI" id="CHEBI:30616"/>
    </ligand>
</feature>
<organism evidence="7 8">
    <name type="scientific">Gemmatimonas groenlandica</name>
    <dbReference type="NCBI Taxonomy" id="2732249"/>
    <lineage>
        <taxon>Bacteria</taxon>
        <taxon>Pseudomonadati</taxon>
        <taxon>Gemmatimonadota</taxon>
        <taxon>Gemmatimonadia</taxon>
        <taxon>Gemmatimonadales</taxon>
        <taxon>Gemmatimonadaceae</taxon>
        <taxon>Gemmatimonas</taxon>
    </lineage>
</organism>
<proteinExistence type="predicted"/>
<keyword evidence="4 5" id="KW-0067">ATP-binding</keyword>
<gene>
    <name evidence="7" type="ORF">HKW67_21400</name>
</gene>
<evidence type="ECO:0000313" key="8">
    <source>
        <dbReference type="Proteomes" id="UP000500938"/>
    </source>
</evidence>
<dbReference type="Pfam" id="PF00069">
    <property type="entry name" value="Pkinase"/>
    <property type="match status" value="1"/>
</dbReference>